<feature type="chain" id="PRO_5035878141" evidence="1">
    <location>
        <begin position="21"/>
        <end position="56"/>
    </location>
</feature>
<evidence type="ECO:0000313" key="3">
    <source>
        <dbReference type="Proteomes" id="UP000822688"/>
    </source>
</evidence>
<organism evidence="2 3">
    <name type="scientific">Ceratodon purpureus</name>
    <name type="common">Fire moss</name>
    <name type="synonym">Dicranum purpureum</name>
    <dbReference type="NCBI Taxonomy" id="3225"/>
    <lineage>
        <taxon>Eukaryota</taxon>
        <taxon>Viridiplantae</taxon>
        <taxon>Streptophyta</taxon>
        <taxon>Embryophyta</taxon>
        <taxon>Bryophyta</taxon>
        <taxon>Bryophytina</taxon>
        <taxon>Bryopsida</taxon>
        <taxon>Dicranidae</taxon>
        <taxon>Pseudoditrichales</taxon>
        <taxon>Ditrichaceae</taxon>
        <taxon>Ceratodon</taxon>
    </lineage>
</organism>
<sequence>MPLKSIVLVLSIRMAFRASGVPQYFVLYSNVLRRYSLELYFSYLFSIKTCSVLEFR</sequence>
<keyword evidence="3" id="KW-1185">Reference proteome</keyword>
<keyword evidence="1" id="KW-0732">Signal</keyword>
<reference evidence="2" key="1">
    <citation type="submission" date="2020-06" db="EMBL/GenBank/DDBJ databases">
        <title>WGS assembly of Ceratodon purpureus strain R40.</title>
        <authorList>
            <person name="Carey S.B."/>
            <person name="Jenkins J."/>
            <person name="Shu S."/>
            <person name="Lovell J.T."/>
            <person name="Sreedasyam A."/>
            <person name="Maumus F."/>
            <person name="Tiley G.P."/>
            <person name="Fernandez-Pozo N."/>
            <person name="Barry K."/>
            <person name="Chen C."/>
            <person name="Wang M."/>
            <person name="Lipzen A."/>
            <person name="Daum C."/>
            <person name="Saski C.A."/>
            <person name="Payton A.C."/>
            <person name="Mcbreen J.C."/>
            <person name="Conrad R.E."/>
            <person name="Kollar L.M."/>
            <person name="Olsson S."/>
            <person name="Huttunen S."/>
            <person name="Landis J.B."/>
            <person name="Wickett N.J."/>
            <person name="Johnson M.G."/>
            <person name="Rensing S.A."/>
            <person name="Grimwood J."/>
            <person name="Schmutz J."/>
            <person name="Mcdaniel S.F."/>
        </authorList>
    </citation>
    <scope>NUCLEOTIDE SEQUENCE</scope>
    <source>
        <strain evidence="2">R40</strain>
    </source>
</reference>
<dbReference type="EMBL" id="CM026424">
    <property type="protein sequence ID" value="KAG0580574.1"/>
    <property type="molecule type" value="Genomic_DNA"/>
</dbReference>
<protein>
    <submittedName>
        <fullName evidence="2">Uncharacterized protein</fullName>
    </submittedName>
</protein>
<gene>
    <name evidence="2" type="ORF">KC19_4G183700</name>
</gene>
<dbReference type="AlphaFoldDB" id="A0A8T0IA60"/>
<evidence type="ECO:0000256" key="1">
    <source>
        <dbReference type="SAM" id="SignalP"/>
    </source>
</evidence>
<evidence type="ECO:0000313" key="2">
    <source>
        <dbReference type="EMBL" id="KAG0580574.1"/>
    </source>
</evidence>
<feature type="signal peptide" evidence="1">
    <location>
        <begin position="1"/>
        <end position="20"/>
    </location>
</feature>
<proteinExistence type="predicted"/>
<dbReference type="Proteomes" id="UP000822688">
    <property type="component" value="Chromosome 4"/>
</dbReference>
<comment type="caution">
    <text evidence="2">The sequence shown here is derived from an EMBL/GenBank/DDBJ whole genome shotgun (WGS) entry which is preliminary data.</text>
</comment>
<accession>A0A8T0IA60</accession>
<name>A0A8T0IA60_CERPU</name>